<proteinExistence type="predicted"/>
<dbReference type="InterPro" id="IPR023352">
    <property type="entry name" value="MAPEG-like_dom_sf"/>
</dbReference>
<name>X5MDB3_9HYPH</name>
<reference evidence="6 7" key="1">
    <citation type="journal article" date="2014" name="Front. Genet.">
        <title>Genome and metabolic network of "Candidatus Phaeomarinobacter ectocarpi" Ec32, a new candidate genus of Alphaproteobacteria frequently associated with brown algae.</title>
        <authorList>
            <person name="Dittami S.M."/>
            <person name="Barbeyron T."/>
            <person name="Boyen C."/>
            <person name="Cambefort J."/>
            <person name="Collet G."/>
            <person name="Delage L."/>
            <person name="Gobet A."/>
            <person name="Groisillier A."/>
            <person name="Leblanc C."/>
            <person name="Michel G."/>
            <person name="Scornet D."/>
            <person name="Siegel A."/>
            <person name="Tapia J.E."/>
            <person name="Tonon T."/>
        </authorList>
    </citation>
    <scope>NUCLEOTIDE SEQUENCE [LARGE SCALE GENOMIC DNA]</scope>
    <source>
        <strain evidence="6 7">Ec32</strain>
    </source>
</reference>
<feature type="transmembrane region" description="Helical" evidence="5">
    <location>
        <begin position="76"/>
        <end position="94"/>
    </location>
</feature>
<keyword evidence="2 5" id="KW-0812">Transmembrane</keyword>
<evidence type="ECO:0000256" key="5">
    <source>
        <dbReference type="SAM" id="Phobius"/>
    </source>
</evidence>
<dbReference type="SUPFAM" id="SSF161084">
    <property type="entry name" value="MAPEG domain-like"/>
    <property type="match status" value="1"/>
</dbReference>
<evidence type="ECO:0000256" key="4">
    <source>
        <dbReference type="ARBA" id="ARBA00023136"/>
    </source>
</evidence>
<dbReference type="RefSeq" id="WP_043948186.1">
    <property type="nucleotide sequence ID" value="NZ_HG966617.1"/>
</dbReference>
<gene>
    <name evidence="6" type="ORF">BN1012_Phect1834</name>
</gene>
<dbReference type="KEGG" id="pect:BN1012_Phect1834"/>
<dbReference type="AlphaFoldDB" id="X5MDB3"/>
<feature type="transmembrane region" description="Helical" evidence="5">
    <location>
        <begin position="125"/>
        <end position="144"/>
    </location>
</feature>
<sequence length="151" mass="16871">MEELINNVTASATYSGDLLAALYVMAAWTAVTWILMTFVRLGAMNEAGLTPDDAKHTDALSVLPTRPRQMADNYNHLFEVPVIFYAVVLAILVSGRADEIHMYCAWGFVASRVIHSLWQWTSNAVAIRFPLFALGWILLMVMIVRELLAVL</sequence>
<dbReference type="Gene3D" id="1.20.120.550">
    <property type="entry name" value="Membrane associated eicosanoid/glutathione metabolism-like domain"/>
    <property type="match status" value="1"/>
</dbReference>
<dbReference type="InterPro" id="IPR001129">
    <property type="entry name" value="Membr-assoc_MAPEG"/>
</dbReference>
<comment type="subcellular location">
    <subcellularLocation>
        <location evidence="1">Membrane</location>
    </subcellularLocation>
</comment>
<keyword evidence="3 5" id="KW-1133">Transmembrane helix</keyword>
<evidence type="ECO:0000256" key="3">
    <source>
        <dbReference type="ARBA" id="ARBA00022989"/>
    </source>
</evidence>
<dbReference type="GO" id="GO:0016020">
    <property type="term" value="C:membrane"/>
    <property type="evidence" value="ECO:0007669"/>
    <property type="project" value="UniProtKB-SubCell"/>
</dbReference>
<evidence type="ECO:0000256" key="1">
    <source>
        <dbReference type="ARBA" id="ARBA00004370"/>
    </source>
</evidence>
<dbReference type="Pfam" id="PF01124">
    <property type="entry name" value="MAPEG"/>
    <property type="match status" value="1"/>
</dbReference>
<protein>
    <submittedName>
        <fullName evidence="6">Uncharacterized protein conserved in bacteria</fullName>
    </submittedName>
</protein>
<dbReference type="Proteomes" id="UP000032160">
    <property type="component" value="Chromosome I"/>
</dbReference>
<organism evidence="6 7">
    <name type="scientific">Candidatus Phaeomarinibacter ectocarpi</name>
    <dbReference type="NCBI Taxonomy" id="1458461"/>
    <lineage>
        <taxon>Bacteria</taxon>
        <taxon>Pseudomonadati</taxon>
        <taxon>Pseudomonadota</taxon>
        <taxon>Alphaproteobacteria</taxon>
        <taxon>Hyphomicrobiales</taxon>
        <taxon>Parvibaculaceae</taxon>
        <taxon>Candidatus Phaeomarinibacter</taxon>
    </lineage>
</organism>
<evidence type="ECO:0000256" key="2">
    <source>
        <dbReference type="ARBA" id="ARBA00022692"/>
    </source>
</evidence>
<evidence type="ECO:0000313" key="7">
    <source>
        <dbReference type="Proteomes" id="UP000032160"/>
    </source>
</evidence>
<keyword evidence="7" id="KW-1185">Reference proteome</keyword>
<dbReference type="STRING" id="1458461.BN1012_Phect1834"/>
<keyword evidence="4 5" id="KW-0472">Membrane</keyword>
<accession>X5MDB3</accession>
<feature type="transmembrane region" description="Helical" evidence="5">
    <location>
        <begin position="20"/>
        <end position="39"/>
    </location>
</feature>
<dbReference type="EMBL" id="HG966617">
    <property type="protein sequence ID" value="CDO60047.1"/>
    <property type="molecule type" value="Genomic_DNA"/>
</dbReference>
<dbReference type="HOGENOM" id="CLU_129387_0_0_5"/>
<evidence type="ECO:0000313" key="6">
    <source>
        <dbReference type="EMBL" id="CDO60047.1"/>
    </source>
</evidence>
<dbReference type="OrthoDB" id="5516290at2"/>